<dbReference type="InterPro" id="IPR027417">
    <property type="entry name" value="P-loop_NTPase"/>
</dbReference>
<name>A0ABW6C8M7_RAHSY</name>
<dbReference type="SUPFAM" id="SSF52540">
    <property type="entry name" value="P-loop containing nucleoside triphosphate hydrolases"/>
    <property type="match status" value="1"/>
</dbReference>
<feature type="domain" description="Protein CR006 P-loop" evidence="1">
    <location>
        <begin position="379"/>
        <end position="719"/>
    </location>
</feature>
<proteinExistence type="predicted"/>
<organism evidence="2 3">
    <name type="scientific">Rahnella sp. (strain Y9602)</name>
    <dbReference type="NCBI Taxonomy" id="2703885"/>
    <lineage>
        <taxon>Bacteria</taxon>
        <taxon>Pseudomonadati</taxon>
        <taxon>Pseudomonadota</taxon>
        <taxon>Gammaproteobacteria</taxon>
        <taxon>Enterobacterales</taxon>
        <taxon>Yersiniaceae</taxon>
        <taxon>Rahnella</taxon>
    </lineage>
</organism>
<comment type="caution">
    <text evidence="2">The sequence shown here is derived from an EMBL/GenBank/DDBJ whole genome shotgun (WGS) entry which is preliminary data.</text>
</comment>
<dbReference type="InterPro" id="IPR026866">
    <property type="entry name" value="CR006_AAA"/>
</dbReference>
<dbReference type="Pfam" id="PF13166">
    <property type="entry name" value="AAA_13"/>
    <property type="match status" value="1"/>
</dbReference>
<keyword evidence="3" id="KW-1185">Reference proteome</keyword>
<evidence type="ECO:0000259" key="1">
    <source>
        <dbReference type="Pfam" id="PF13166"/>
    </source>
</evidence>
<dbReference type="Gene3D" id="3.40.50.300">
    <property type="entry name" value="P-loop containing nucleotide triphosphate hydrolases"/>
    <property type="match status" value="1"/>
</dbReference>
<dbReference type="PANTHER" id="PTHR32182:SF22">
    <property type="entry name" value="ATP-DEPENDENT ENDONUCLEASE, OLD FAMILY-RELATED"/>
    <property type="match status" value="1"/>
</dbReference>
<dbReference type="EMBL" id="JBHUCJ010000029">
    <property type="protein sequence ID" value="MFD3224532.1"/>
    <property type="molecule type" value="Genomic_DNA"/>
</dbReference>
<dbReference type="PANTHER" id="PTHR32182">
    <property type="entry name" value="DNA REPLICATION AND REPAIR PROTEIN RECF"/>
    <property type="match status" value="1"/>
</dbReference>
<evidence type="ECO:0000313" key="3">
    <source>
        <dbReference type="Proteomes" id="UP001598201"/>
    </source>
</evidence>
<protein>
    <submittedName>
        <fullName evidence="2">AAA family ATPase</fullName>
    </submittedName>
</protein>
<sequence length="860" mass="97205">MSAIEDIATWANSKHNWWRFAMQLALNEGKLTVEHYERIHAIAKMEHGLIEIDADYQTLIGKMDVSGFVDEQDQITLGSLCDVKGVAALAEDQSLIFAKEGINIVYGDNGAGKSSYTGILKNTCLTRGIAPLVKSNVFNTVNPAPEATLNINVNDDLTTVVWSEDCESNPSLKSIRVFDSSSAFHYVNDEGGLSIKPIGIHVLTELVGAINYIKGIIEEDIQPGNGMINLNPLKNQNESAIFYNSISAKTNVDDIKNHECTDAEISSIEPLRKSILELSLQSAETIRKKLKGEILALTPLKDFCDEIIELLGKENIENIKSLQNEFKAKSIAAENLRELTLGGLPIQGVANQEWVQLWEGAKNFILNSESCEHFPMKKGDVCPLCLQGINDESESRLAKLHDFLNNNASTLSRLAKSRYQTELNKILNKGCDFTPYFGVKPILDSYEDGLGDKLNIFSDGFLERKEYFKAELFEEQPKKIRIDFYKSLLKIIDNINDLIQKLQDDANTKSIIESKQKQLELLLDKKIIKENRSAIESNISRYIEIEKLKRIYEQCNTQSISVLSAALNRQTILAKLVDCFNNELNDFNFDRFEVKIQSRNRGGEQQVKLIIDGASESTVSKVASEGEQRCIAIANFLAEIKAENRRSGVIFDDPVNSLSHQWMMRVAKRLVKESLERQVIVFTHDIVFYKYLLENVDALNASCKCLTLERTRQYSGIVRETAPWDALTTSKRISQLNVKLQSLRKIDITGTVSEFRSASRDFYGYLREAWERLIEEKLLNKVITRFERSVQTQRLTKVLDITQDDISKITNAMSKCSTYFTGHDSANAVGDPYPNIKEIEDDLKEISEYVTSLTKDRKRS</sequence>
<dbReference type="Proteomes" id="UP001598201">
    <property type="component" value="Unassembled WGS sequence"/>
</dbReference>
<reference evidence="2 3" key="1">
    <citation type="submission" date="2024-09" db="EMBL/GenBank/DDBJ databases">
        <title>Genomes of Rahnella.</title>
        <authorList>
            <person name="Mnguni F.C."/>
            <person name="Shin G.Y."/>
            <person name="Coutinho T."/>
        </authorList>
    </citation>
    <scope>NUCLEOTIDE SEQUENCE [LARGE SCALE GENOMIC DNA]</scope>
    <source>
        <strain evidence="2 3">20WA0057</strain>
    </source>
</reference>
<evidence type="ECO:0000313" key="2">
    <source>
        <dbReference type="EMBL" id="MFD3224532.1"/>
    </source>
</evidence>
<dbReference type="RefSeq" id="WP_379671897.1">
    <property type="nucleotide sequence ID" value="NZ_JBHUCJ010000029.1"/>
</dbReference>
<gene>
    <name evidence="2" type="ORF">ACFPK4_13400</name>
</gene>
<accession>A0ABW6C8M7</accession>